<dbReference type="OrthoDB" id="9801510at2"/>
<dbReference type="AlphaFoldDB" id="A0A1H6IJM6"/>
<keyword evidence="5" id="KW-1185">Reference proteome</keyword>
<keyword evidence="2" id="KW-0732">Signal</keyword>
<dbReference type="Gene3D" id="3.40.190.10">
    <property type="entry name" value="Periplasmic binding protein-like II"/>
    <property type="match status" value="2"/>
</dbReference>
<evidence type="ECO:0000313" key="5">
    <source>
        <dbReference type="Proteomes" id="UP000182983"/>
    </source>
</evidence>
<dbReference type="PANTHER" id="PTHR42996:SF1">
    <property type="entry name" value="PHOSPHATE-BINDING PROTEIN PSTS"/>
    <property type="match status" value="1"/>
</dbReference>
<dbReference type="RefSeq" id="WP_074769117.1">
    <property type="nucleotide sequence ID" value="NZ_FNWO01000011.1"/>
</dbReference>
<accession>A0A1H6IJM6</accession>
<comment type="similarity">
    <text evidence="1">Belongs to the PstS family.</text>
</comment>
<evidence type="ECO:0000259" key="3">
    <source>
        <dbReference type="Pfam" id="PF12849"/>
    </source>
</evidence>
<dbReference type="Proteomes" id="UP000182983">
    <property type="component" value="Unassembled WGS sequence"/>
</dbReference>
<evidence type="ECO:0000256" key="1">
    <source>
        <dbReference type="ARBA" id="ARBA00008725"/>
    </source>
</evidence>
<reference evidence="5" key="1">
    <citation type="submission" date="2016-10" db="EMBL/GenBank/DDBJ databases">
        <authorList>
            <person name="Varghese N."/>
            <person name="Submissions S."/>
        </authorList>
    </citation>
    <scope>NUCLEOTIDE SEQUENCE [LARGE SCALE GENOMIC DNA]</scope>
    <source>
        <strain evidence="5">DSM 13234</strain>
    </source>
</reference>
<proteinExistence type="inferred from homology"/>
<feature type="chain" id="PRO_5010194494" evidence="2">
    <location>
        <begin position="26"/>
        <end position="488"/>
    </location>
</feature>
<dbReference type="Pfam" id="PF12849">
    <property type="entry name" value="PBP_like_2"/>
    <property type="match status" value="1"/>
</dbReference>
<gene>
    <name evidence="4" type="ORF">SAMN04244559_02523</name>
</gene>
<feature type="domain" description="PBP" evidence="3">
    <location>
        <begin position="83"/>
        <end position="436"/>
    </location>
</feature>
<name>A0A1H6IJM6_MAGFU</name>
<dbReference type="PANTHER" id="PTHR42996">
    <property type="entry name" value="PHOSPHATE-BINDING PROTEIN PSTS"/>
    <property type="match status" value="1"/>
</dbReference>
<sequence length="488" mass="49877">MFARHLLLGATILSGLSGLAATAQADQVYSGGASLPAPYLRQAASCYGVDTPLLIKQSSGAATVASPAIPDFNSGTYNCASLTPVSSDTINYVSTGSGTGIKAFFTNNPAQLGTIPSGGNYPDVSFAVSETPLVAADLAAWNSVTAFTYSGLSFKAANGTGSGNENPLATYGEMIQVPALVAAVTLAYNPTYVNADGDTFPFNPSVPLQLTQAQYCGIFNGDITNWNQISTALKADADDTEFNAPLSVVGRSDSSGTTSLFTRHLAGVCGGSTNKYTASTSTLPQAVRNLSNVVTADQSSGVAAAIATAPGSIGYLGLDYVGDYAQHTGSTTASLKAASLQNKAGSFVAPTPASATAAFGNFTAPTGTDLADPTKWVAGTNLDKDASGEFTNKLVNPAGAESYPIVGTSNFLVYTCYSDAAKASAVTSFFDWYYSNDVVNNGSVGVLSYSGLAPVSETFRQSIRDTFIDSNSGNSLHIRSGCTGKAGA</sequence>
<evidence type="ECO:0000256" key="2">
    <source>
        <dbReference type="SAM" id="SignalP"/>
    </source>
</evidence>
<protein>
    <submittedName>
        <fullName evidence="4">ABC-type phosphate transport system, substrate-binding protein</fullName>
    </submittedName>
</protein>
<organism evidence="4 5">
    <name type="scientific">Magnetospirillum fulvum</name>
    <name type="common">Rhodospirillum fulvum</name>
    <dbReference type="NCBI Taxonomy" id="1082"/>
    <lineage>
        <taxon>Bacteria</taxon>
        <taxon>Pseudomonadati</taxon>
        <taxon>Pseudomonadota</taxon>
        <taxon>Alphaproteobacteria</taxon>
        <taxon>Rhodospirillales</taxon>
        <taxon>Rhodospirillaceae</taxon>
        <taxon>Magnetospirillum</taxon>
    </lineage>
</organism>
<evidence type="ECO:0000313" key="4">
    <source>
        <dbReference type="EMBL" id="SEH48112.1"/>
    </source>
</evidence>
<feature type="signal peptide" evidence="2">
    <location>
        <begin position="1"/>
        <end position="25"/>
    </location>
</feature>
<dbReference type="InterPro" id="IPR050962">
    <property type="entry name" value="Phosphate-bind_PstS"/>
</dbReference>
<dbReference type="InterPro" id="IPR024370">
    <property type="entry name" value="PBP_domain"/>
</dbReference>
<dbReference type="EMBL" id="FNWO01000011">
    <property type="protein sequence ID" value="SEH48112.1"/>
    <property type="molecule type" value="Genomic_DNA"/>
</dbReference>
<dbReference type="SUPFAM" id="SSF53850">
    <property type="entry name" value="Periplasmic binding protein-like II"/>
    <property type="match status" value="1"/>
</dbReference>